<dbReference type="InterPro" id="IPR038717">
    <property type="entry name" value="Tc1-like_DDE_dom"/>
</dbReference>
<evidence type="ECO:0000259" key="3">
    <source>
        <dbReference type="Pfam" id="PF01498"/>
    </source>
</evidence>
<accession>A0A816L0K8</accession>
<dbReference type="PANTHER" id="PTHR46344">
    <property type="entry name" value="OS02G0202900 PROTEIN"/>
    <property type="match status" value="1"/>
</dbReference>
<evidence type="ECO:0000313" key="7">
    <source>
        <dbReference type="Proteomes" id="UP000663824"/>
    </source>
</evidence>
<dbReference type="Proteomes" id="UP000663824">
    <property type="component" value="Unassembled WGS sequence"/>
</dbReference>
<dbReference type="AlphaFoldDB" id="A0A816L0K8"/>
<keyword evidence="1" id="KW-0880">Kelch repeat</keyword>
<dbReference type="GO" id="GO:0003677">
    <property type="term" value="F:DNA binding"/>
    <property type="evidence" value="ECO:0007669"/>
    <property type="project" value="InterPro"/>
</dbReference>
<dbReference type="Gene3D" id="3.30.420.10">
    <property type="entry name" value="Ribonuclease H-like superfamily/Ribonuclease H"/>
    <property type="match status" value="1"/>
</dbReference>
<evidence type="ECO:0000256" key="2">
    <source>
        <dbReference type="ARBA" id="ARBA00022737"/>
    </source>
</evidence>
<dbReference type="EMBL" id="CAJOBI010003129">
    <property type="protein sequence ID" value="CAF3957335.1"/>
    <property type="molecule type" value="Genomic_DNA"/>
</dbReference>
<dbReference type="InterPro" id="IPR015915">
    <property type="entry name" value="Kelch-typ_b-propeller"/>
</dbReference>
<dbReference type="InterPro" id="IPR006652">
    <property type="entry name" value="Kelch_1"/>
</dbReference>
<proteinExistence type="predicted"/>
<feature type="domain" description="Tc1-like transposase DDE" evidence="4">
    <location>
        <begin position="308"/>
        <end position="443"/>
    </location>
</feature>
<dbReference type="Pfam" id="PF13358">
    <property type="entry name" value="DDE_3"/>
    <property type="match status" value="1"/>
</dbReference>
<evidence type="ECO:0000313" key="6">
    <source>
        <dbReference type="EMBL" id="CAF3957335.1"/>
    </source>
</evidence>
<dbReference type="PANTHER" id="PTHR46344:SF27">
    <property type="entry name" value="KELCH REPEAT SUPERFAMILY PROTEIN"/>
    <property type="match status" value="1"/>
</dbReference>
<protein>
    <recommendedName>
        <fullName evidence="8">Transposase</fullName>
    </recommendedName>
</protein>
<dbReference type="EMBL" id="CAJNRE010000608">
    <property type="protein sequence ID" value="CAF1929169.1"/>
    <property type="molecule type" value="Genomic_DNA"/>
</dbReference>
<dbReference type="Pfam" id="PF01344">
    <property type="entry name" value="Kelch_1"/>
    <property type="match status" value="2"/>
</dbReference>
<dbReference type="GO" id="GO:0015074">
    <property type="term" value="P:DNA integration"/>
    <property type="evidence" value="ECO:0007669"/>
    <property type="project" value="InterPro"/>
</dbReference>
<name>A0A816L0K8_9BILA</name>
<dbReference type="Pfam" id="PF01498">
    <property type="entry name" value="HTH_Tnp_Tc3_2"/>
    <property type="match status" value="1"/>
</dbReference>
<comment type="caution">
    <text evidence="5">The sequence shown here is derived from an EMBL/GenBank/DDBJ whole genome shotgun (WGS) entry which is preliminary data.</text>
</comment>
<dbReference type="InterPro" id="IPR036397">
    <property type="entry name" value="RNaseH_sf"/>
</dbReference>
<keyword evidence="2" id="KW-0677">Repeat</keyword>
<dbReference type="Proteomes" id="UP000676336">
    <property type="component" value="Unassembled WGS sequence"/>
</dbReference>
<dbReference type="SMART" id="SM00612">
    <property type="entry name" value="Kelch"/>
    <property type="match status" value="4"/>
</dbReference>
<feature type="domain" description="Transposase Tc1-like" evidence="3">
    <location>
        <begin position="227"/>
        <end position="296"/>
    </location>
</feature>
<dbReference type="GO" id="GO:0006313">
    <property type="term" value="P:DNA transposition"/>
    <property type="evidence" value="ECO:0007669"/>
    <property type="project" value="InterPro"/>
</dbReference>
<dbReference type="Gene3D" id="2.120.10.80">
    <property type="entry name" value="Kelch-type beta propeller"/>
    <property type="match status" value="2"/>
</dbReference>
<evidence type="ECO:0000259" key="4">
    <source>
        <dbReference type="Pfam" id="PF13358"/>
    </source>
</evidence>
<gene>
    <name evidence="5" type="ORF">MBJ925_LOCUS3860</name>
    <name evidence="6" type="ORF">SMN809_LOCUS9594</name>
</gene>
<dbReference type="InterPro" id="IPR002492">
    <property type="entry name" value="Transposase_Tc1-like"/>
</dbReference>
<evidence type="ECO:0000313" key="5">
    <source>
        <dbReference type="EMBL" id="CAF1929169.1"/>
    </source>
</evidence>
<organism evidence="5 7">
    <name type="scientific">Rotaria magnacalcarata</name>
    <dbReference type="NCBI Taxonomy" id="392030"/>
    <lineage>
        <taxon>Eukaryota</taxon>
        <taxon>Metazoa</taxon>
        <taxon>Spiralia</taxon>
        <taxon>Gnathifera</taxon>
        <taxon>Rotifera</taxon>
        <taxon>Eurotatoria</taxon>
        <taxon>Bdelloidea</taxon>
        <taxon>Philodinida</taxon>
        <taxon>Philodinidae</taxon>
        <taxon>Rotaria</taxon>
    </lineage>
</organism>
<dbReference type="SUPFAM" id="SSF117281">
    <property type="entry name" value="Kelch motif"/>
    <property type="match status" value="1"/>
</dbReference>
<reference evidence="5" key="1">
    <citation type="submission" date="2021-02" db="EMBL/GenBank/DDBJ databases">
        <authorList>
            <person name="Nowell W R."/>
        </authorList>
    </citation>
    <scope>NUCLEOTIDE SEQUENCE</scope>
</reference>
<evidence type="ECO:0000256" key="1">
    <source>
        <dbReference type="ARBA" id="ARBA00022441"/>
    </source>
</evidence>
<evidence type="ECO:0008006" key="8">
    <source>
        <dbReference type="Google" id="ProtNLM"/>
    </source>
</evidence>
<sequence>MLITSGSGSSLCLNSAELYDPTTGTWMVIGNMSYSRELHTTSILTNGKILVSGGLGSQGNSAELYDPSTGAWIVTGSMNSERSEHTASLLTNGKVLVTGGSNGSFVLSSTELYDSSTELWTVANNMNSGRYQHVASVLTNGQVLATSGGYNISLNSTELYDPSTGTSTMISNMNHARYRHTGSVLASGQLRVSNGCISNIGKKDKLKLPFENRPGQGRKKLATFKEDRYLLNLMKKDRRKSSRQLASEWNSSHGKSISARMVRRRLFNAGYKSYTTKRKPYRKPSHCSARLKFTKQCSHWNFSDWKTVIFSDESHFEVFNRKKKSFVRHLPSKSDKSFNFQPLVQGDGRSIGVWGIMTGKGVSPLVFYDGRMNGQNYISVIEPVLLPFIEKNFDPDVTWYYVQDNAPCHKSAFSMKRFTKNKINLLDWPAVSPEFNVIENLWDMGYNRQ</sequence>